<protein>
    <recommendedName>
        <fullName evidence="5">DUF3558 domain-containing protein</fullName>
    </recommendedName>
</protein>
<sequence length="261" mass="28396">MSETKTREETKREKPAKRGLHGWKAALAVFGCGTLAAFGVFGVIVGLLSMLVNAASSGISGSTQSQQTIPDQVGKPRDSLEPGALNICEDYFNFISDVQIDSFISSDHSDDAEVSGYSEGDEREVSDECRFTVIPQFGSTSLWYLDFNFTAFVYDPGGEEDESAEELFLSESSSAGELFSEVEEGDGGDWAEEVRSFYGAGEDGTSQYFVIARSGSVVYSFMFSGDASGVEGGRVSEFDFSRQVERLGPRIDKMFFDAIPE</sequence>
<keyword evidence="2" id="KW-0472">Membrane</keyword>
<evidence type="ECO:0000256" key="2">
    <source>
        <dbReference type="SAM" id="Phobius"/>
    </source>
</evidence>
<keyword evidence="2" id="KW-0812">Transmembrane</keyword>
<feature type="compositionally biased region" description="Low complexity" evidence="1">
    <location>
        <begin position="58"/>
        <end position="69"/>
    </location>
</feature>
<feature type="transmembrane region" description="Helical" evidence="2">
    <location>
        <begin position="21"/>
        <end position="52"/>
    </location>
</feature>
<dbReference type="RefSeq" id="WP_376737518.1">
    <property type="nucleotide sequence ID" value="NZ_JAYMRS010000005.1"/>
</dbReference>
<feature type="region of interest" description="Disordered" evidence="1">
    <location>
        <begin position="58"/>
        <end position="78"/>
    </location>
</feature>
<gene>
    <name evidence="3" type="ORF">VSQ78_16420</name>
</gene>
<proteinExistence type="predicted"/>
<dbReference type="EMBL" id="JAYMRS010000005">
    <property type="protein sequence ID" value="MFB8769292.1"/>
    <property type="molecule type" value="Genomic_DNA"/>
</dbReference>
<name>A0ABV5DXI4_9ACTN</name>
<reference evidence="3 4" key="1">
    <citation type="submission" date="2024-01" db="EMBL/GenBank/DDBJ databases">
        <title>Genome mining of biosynthetic gene clusters to explore secondary metabolites of Streptomyces sp.</title>
        <authorList>
            <person name="Baig A."/>
            <person name="Ajitkumar Shintre N."/>
            <person name="Kumar H."/>
            <person name="Anbarasu A."/>
            <person name="Ramaiah S."/>
        </authorList>
    </citation>
    <scope>NUCLEOTIDE SEQUENCE [LARGE SCALE GENOMIC DNA]</scope>
    <source>
        <strain evidence="3 4">A01</strain>
    </source>
</reference>
<evidence type="ECO:0000256" key="1">
    <source>
        <dbReference type="SAM" id="MobiDB-lite"/>
    </source>
</evidence>
<evidence type="ECO:0000313" key="4">
    <source>
        <dbReference type="Proteomes" id="UP001585053"/>
    </source>
</evidence>
<dbReference type="Proteomes" id="UP001585053">
    <property type="component" value="Unassembled WGS sequence"/>
</dbReference>
<evidence type="ECO:0008006" key="5">
    <source>
        <dbReference type="Google" id="ProtNLM"/>
    </source>
</evidence>
<organism evidence="3 4">
    <name type="scientific">Nocardiopsis alba</name>
    <dbReference type="NCBI Taxonomy" id="53437"/>
    <lineage>
        <taxon>Bacteria</taxon>
        <taxon>Bacillati</taxon>
        <taxon>Actinomycetota</taxon>
        <taxon>Actinomycetes</taxon>
        <taxon>Streptosporangiales</taxon>
        <taxon>Nocardiopsidaceae</taxon>
        <taxon>Nocardiopsis</taxon>
    </lineage>
</organism>
<accession>A0ABV5DXI4</accession>
<keyword evidence="2" id="KW-1133">Transmembrane helix</keyword>
<keyword evidence="4" id="KW-1185">Reference proteome</keyword>
<comment type="caution">
    <text evidence="3">The sequence shown here is derived from an EMBL/GenBank/DDBJ whole genome shotgun (WGS) entry which is preliminary data.</text>
</comment>
<evidence type="ECO:0000313" key="3">
    <source>
        <dbReference type="EMBL" id="MFB8769292.1"/>
    </source>
</evidence>